<dbReference type="PANTHER" id="PTHR43157:SF31">
    <property type="entry name" value="PHOSPHATIDYLINOSITOL-GLYCAN BIOSYNTHESIS CLASS F PROTEIN"/>
    <property type="match status" value="1"/>
</dbReference>
<dbReference type="Proteomes" id="UP000036681">
    <property type="component" value="Unplaced"/>
</dbReference>
<dbReference type="WBParaSite" id="ALUE_0001906601-mRNA-1">
    <property type="protein sequence ID" value="ALUE_0001906601-mRNA-1"/>
    <property type="gene ID" value="ALUE_0001906601"/>
</dbReference>
<dbReference type="GO" id="GO:0016491">
    <property type="term" value="F:oxidoreductase activity"/>
    <property type="evidence" value="ECO:0007669"/>
    <property type="project" value="UniProtKB-KW"/>
</dbReference>
<keyword evidence="1" id="KW-0560">Oxidoreductase</keyword>
<sequence>LQVNHVAPYILARKLTTLLEKNKPSRIIFVSSICYDWHPLNWNDMELRNGYEKYVQYSRSKLMVHMTAFKLARLLEGTGVTCNVLEPGVIETKLLRHPLDWNDMELRNGYEKYVQYSRSKLMVHMTAFKLARLLEGTGVTCNVLEPGVIETKLLRNGGYHGAPVTEGTRASIFLVESDKVNTVNGGYFNNNAKRVQQLSADSTDVKQQERLWEYTEKICERFDIVFS</sequence>
<dbReference type="InterPro" id="IPR002347">
    <property type="entry name" value="SDR_fam"/>
</dbReference>
<dbReference type="SUPFAM" id="SSF51735">
    <property type="entry name" value="NAD(P)-binding Rossmann-fold domains"/>
    <property type="match status" value="2"/>
</dbReference>
<protein>
    <submittedName>
        <fullName evidence="3">Retinol dehydrogenase 14</fullName>
    </submittedName>
</protein>
<dbReference type="AlphaFoldDB" id="A0A0M3IK25"/>
<evidence type="ECO:0000313" key="3">
    <source>
        <dbReference type="WBParaSite" id="ALUE_0001906601-mRNA-1"/>
    </source>
</evidence>
<dbReference type="Gene3D" id="3.40.50.720">
    <property type="entry name" value="NAD(P)-binding Rossmann-like Domain"/>
    <property type="match status" value="2"/>
</dbReference>
<evidence type="ECO:0000256" key="1">
    <source>
        <dbReference type="ARBA" id="ARBA00023002"/>
    </source>
</evidence>
<keyword evidence="2" id="KW-1185">Reference proteome</keyword>
<reference evidence="3" key="1">
    <citation type="submission" date="2017-02" db="UniProtKB">
        <authorList>
            <consortium name="WormBaseParasite"/>
        </authorList>
    </citation>
    <scope>IDENTIFICATION</scope>
</reference>
<name>A0A0M3IK25_ASCLU</name>
<proteinExistence type="predicted"/>
<accession>A0A0M3IK25</accession>
<dbReference type="InterPro" id="IPR036291">
    <property type="entry name" value="NAD(P)-bd_dom_sf"/>
</dbReference>
<evidence type="ECO:0000313" key="2">
    <source>
        <dbReference type="Proteomes" id="UP000036681"/>
    </source>
</evidence>
<dbReference type="PANTHER" id="PTHR43157">
    <property type="entry name" value="PHOSPHATIDYLINOSITOL-GLYCAN BIOSYNTHESIS CLASS F PROTEIN-RELATED"/>
    <property type="match status" value="1"/>
</dbReference>
<organism evidence="2 3">
    <name type="scientific">Ascaris lumbricoides</name>
    <name type="common">Giant roundworm</name>
    <dbReference type="NCBI Taxonomy" id="6252"/>
    <lineage>
        <taxon>Eukaryota</taxon>
        <taxon>Metazoa</taxon>
        <taxon>Ecdysozoa</taxon>
        <taxon>Nematoda</taxon>
        <taxon>Chromadorea</taxon>
        <taxon>Rhabditida</taxon>
        <taxon>Spirurina</taxon>
        <taxon>Ascaridomorpha</taxon>
        <taxon>Ascaridoidea</taxon>
        <taxon>Ascarididae</taxon>
        <taxon>Ascaris</taxon>
    </lineage>
</organism>
<dbReference type="Pfam" id="PF00106">
    <property type="entry name" value="adh_short"/>
    <property type="match status" value="1"/>
</dbReference>